<protein>
    <submittedName>
        <fullName evidence="2">Uncharacterized protein</fullName>
    </submittedName>
</protein>
<gene>
    <name evidence="2" type="ORF">HS096_00485</name>
</gene>
<dbReference type="AlphaFoldDB" id="A0A928TTZ5"/>
<keyword evidence="1" id="KW-0812">Transmembrane</keyword>
<comment type="caution">
    <text evidence="2">The sequence shown here is derived from an EMBL/GenBank/DDBJ whole genome shotgun (WGS) entry which is preliminary data.</text>
</comment>
<proteinExistence type="predicted"/>
<evidence type="ECO:0000313" key="3">
    <source>
        <dbReference type="Proteomes" id="UP000710385"/>
    </source>
</evidence>
<name>A0A928TTZ5_UNCKA</name>
<sequence length="139" mass="16568">MRLHTFSRALGITTIRSIIFIFFLFVWMVFLLEHLPAALNILGIYGTFFFLSTLFAGWIFHGRKTTWPEFALVVFVTYVWDWLVTLLFYSWLLNENLFDAQRLLEHLYYLGMYVVAMYLGMMFKRRQSVQQNLAEGLEV</sequence>
<accession>A0A928TTZ5</accession>
<feature type="transmembrane region" description="Helical" evidence="1">
    <location>
        <begin position="72"/>
        <end position="94"/>
    </location>
</feature>
<feature type="transmembrane region" description="Helical" evidence="1">
    <location>
        <begin position="38"/>
        <end position="60"/>
    </location>
</feature>
<reference evidence="2" key="1">
    <citation type="submission" date="2020-05" db="EMBL/GenBank/DDBJ databases">
        <title>High-Quality Genomes of Partial-Nitritation/Anammox System by Hierarchical Clustering Based Hybrid Assembly.</title>
        <authorList>
            <person name="Liu L."/>
            <person name="Wang Y."/>
            <person name="Che Y."/>
            <person name="Chen Y."/>
            <person name="Xia Y."/>
            <person name="Luo R."/>
            <person name="Cheng S.H."/>
            <person name="Zheng C."/>
            <person name="Zhang T."/>
        </authorList>
    </citation>
    <scope>NUCLEOTIDE SEQUENCE</scope>
    <source>
        <strain evidence="2">H1_PAT1</strain>
    </source>
</reference>
<keyword evidence="1" id="KW-0472">Membrane</keyword>
<dbReference type="Proteomes" id="UP000710385">
    <property type="component" value="Unassembled WGS sequence"/>
</dbReference>
<feature type="transmembrane region" description="Helical" evidence="1">
    <location>
        <begin position="12"/>
        <end position="32"/>
    </location>
</feature>
<evidence type="ECO:0000313" key="2">
    <source>
        <dbReference type="EMBL" id="MBE7524865.1"/>
    </source>
</evidence>
<feature type="transmembrane region" description="Helical" evidence="1">
    <location>
        <begin position="106"/>
        <end position="123"/>
    </location>
</feature>
<evidence type="ECO:0000256" key="1">
    <source>
        <dbReference type="SAM" id="Phobius"/>
    </source>
</evidence>
<dbReference type="EMBL" id="JABTTY010000001">
    <property type="protein sequence ID" value="MBE7524865.1"/>
    <property type="molecule type" value="Genomic_DNA"/>
</dbReference>
<keyword evidence="1" id="KW-1133">Transmembrane helix</keyword>
<organism evidence="2 3">
    <name type="scientific">candidate division WWE3 bacterium</name>
    <dbReference type="NCBI Taxonomy" id="2053526"/>
    <lineage>
        <taxon>Bacteria</taxon>
        <taxon>Katanobacteria</taxon>
    </lineage>
</organism>